<dbReference type="Proteomes" id="UP000217199">
    <property type="component" value="Unassembled WGS sequence"/>
</dbReference>
<proteinExistence type="predicted"/>
<comment type="caution">
    <text evidence="2">The sequence shown here is derived from an EMBL/GenBank/DDBJ whole genome shotgun (WGS) entry which is preliminary data.</text>
</comment>
<name>A0A286UAA0_9AGAM</name>
<gene>
    <name evidence="2" type="ORF">PNOK_0812800</name>
</gene>
<evidence type="ECO:0000313" key="2">
    <source>
        <dbReference type="EMBL" id="PAV16508.1"/>
    </source>
</evidence>
<sequence length="433" mass="49650">MLVVPRLLPSTQSTILPLSYVYGILSDRKLYSAMVSVHGNYPVARPRPVTYTQTNASVNRRSFIQYAADMLIPSKRSQSGSLDQSQAKRHKSPSSNANNQNLLPVHEAQPVNNRSEKIQQVNLSESLAQAGYTNRQFRDQLDQGTEKELIKDFESLRHISESAVLTIADEWERNRNQIRAGRMNFNIRSSNWPITGKWKEQLPIVLGRHLYDQLKNARSRLSFPDYQNVVSNALSTIVSHKVFEIVSKEFAPGLSSESRQEFDSVFKDMLSREPQPIALHWRTFTYISLTQGTRRERVEEFRKTHQADLLDAFRTILYVGGVRPKYLMDLEVILSKSEIIEKAIQFGGKMKTQYFSIYPDVFMPKPYDVFEGNIMEVLETEQIRVRSSSPIEPGSYEVGYTLFPGLVIRSPSNDIKDRILVKCQIARLELVRA</sequence>
<protein>
    <submittedName>
        <fullName evidence="2">Uncharacterized protein</fullName>
    </submittedName>
</protein>
<feature type="compositionally biased region" description="Polar residues" evidence="1">
    <location>
        <begin position="93"/>
        <end position="102"/>
    </location>
</feature>
<accession>A0A286UAA0</accession>
<evidence type="ECO:0000313" key="3">
    <source>
        <dbReference type="Proteomes" id="UP000217199"/>
    </source>
</evidence>
<evidence type="ECO:0000256" key="1">
    <source>
        <dbReference type="SAM" id="MobiDB-lite"/>
    </source>
</evidence>
<feature type="compositionally biased region" description="Polar residues" evidence="1">
    <location>
        <begin position="75"/>
        <end position="85"/>
    </location>
</feature>
<dbReference type="InParanoid" id="A0A286UAA0"/>
<organism evidence="2 3">
    <name type="scientific">Pyrrhoderma noxium</name>
    <dbReference type="NCBI Taxonomy" id="2282107"/>
    <lineage>
        <taxon>Eukaryota</taxon>
        <taxon>Fungi</taxon>
        <taxon>Dikarya</taxon>
        <taxon>Basidiomycota</taxon>
        <taxon>Agaricomycotina</taxon>
        <taxon>Agaricomycetes</taxon>
        <taxon>Hymenochaetales</taxon>
        <taxon>Hymenochaetaceae</taxon>
        <taxon>Pyrrhoderma</taxon>
    </lineage>
</organism>
<feature type="region of interest" description="Disordered" evidence="1">
    <location>
        <begin position="75"/>
        <end position="102"/>
    </location>
</feature>
<keyword evidence="3" id="KW-1185">Reference proteome</keyword>
<dbReference type="AlphaFoldDB" id="A0A286UAA0"/>
<reference evidence="2 3" key="1">
    <citation type="journal article" date="2017" name="Mol. Ecol.">
        <title>Comparative and population genomic landscape of Phellinus noxius: A hypervariable fungus causing root rot in trees.</title>
        <authorList>
            <person name="Chung C.L."/>
            <person name="Lee T.J."/>
            <person name="Akiba M."/>
            <person name="Lee H.H."/>
            <person name="Kuo T.H."/>
            <person name="Liu D."/>
            <person name="Ke H.M."/>
            <person name="Yokoi T."/>
            <person name="Roa M.B."/>
            <person name="Lu M.J."/>
            <person name="Chang Y.Y."/>
            <person name="Ann P.J."/>
            <person name="Tsai J.N."/>
            <person name="Chen C.Y."/>
            <person name="Tzean S.S."/>
            <person name="Ota Y."/>
            <person name="Hattori T."/>
            <person name="Sahashi N."/>
            <person name="Liou R.F."/>
            <person name="Kikuchi T."/>
            <person name="Tsai I.J."/>
        </authorList>
    </citation>
    <scope>NUCLEOTIDE SEQUENCE [LARGE SCALE GENOMIC DNA]</scope>
    <source>
        <strain evidence="2 3">FFPRI411160</strain>
    </source>
</reference>
<dbReference type="EMBL" id="NBII01000008">
    <property type="protein sequence ID" value="PAV16508.1"/>
    <property type="molecule type" value="Genomic_DNA"/>
</dbReference>